<evidence type="ECO:0000313" key="2">
    <source>
        <dbReference type="Proteomes" id="UP001152049"/>
    </source>
</evidence>
<dbReference type="PROSITE" id="PS51257">
    <property type="entry name" value="PROKAR_LIPOPROTEIN"/>
    <property type="match status" value="1"/>
</dbReference>
<organism evidence="1 2">
    <name type="scientific">Fusarium torreyae</name>
    <dbReference type="NCBI Taxonomy" id="1237075"/>
    <lineage>
        <taxon>Eukaryota</taxon>
        <taxon>Fungi</taxon>
        <taxon>Dikarya</taxon>
        <taxon>Ascomycota</taxon>
        <taxon>Pezizomycotina</taxon>
        <taxon>Sordariomycetes</taxon>
        <taxon>Hypocreomycetidae</taxon>
        <taxon>Hypocreales</taxon>
        <taxon>Nectriaceae</taxon>
        <taxon>Fusarium</taxon>
    </lineage>
</organism>
<gene>
    <name evidence="1" type="ORF">NW762_006316</name>
</gene>
<dbReference type="AlphaFoldDB" id="A0A9W8VF33"/>
<comment type="caution">
    <text evidence="1">The sequence shown here is derived from an EMBL/GenBank/DDBJ whole genome shotgun (WGS) entry which is preliminary data.</text>
</comment>
<evidence type="ECO:0008006" key="3">
    <source>
        <dbReference type="Google" id="ProtNLM"/>
    </source>
</evidence>
<protein>
    <recommendedName>
        <fullName evidence="3">Transcription factor domain-containing protein</fullName>
    </recommendedName>
</protein>
<dbReference type="OrthoDB" id="10261408at2759"/>
<evidence type="ECO:0000313" key="1">
    <source>
        <dbReference type="EMBL" id="KAJ4263497.1"/>
    </source>
</evidence>
<dbReference type="Proteomes" id="UP001152049">
    <property type="component" value="Unassembled WGS sequence"/>
</dbReference>
<name>A0A9W8VF33_9HYPO</name>
<keyword evidence="2" id="KW-1185">Reference proteome</keyword>
<accession>A0A9W8VF33</accession>
<dbReference type="PANTHER" id="PTHR47256">
    <property type="entry name" value="ZN(II)2CYS6 TRANSCRIPTION FACTOR (EUROFUNG)-RELATED"/>
    <property type="match status" value="1"/>
</dbReference>
<dbReference type="PANTHER" id="PTHR47256:SF1">
    <property type="entry name" value="ZN(II)2CYS6 TRANSCRIPTION FACTOR (EUROFUNG)"/>
    <property type="match status" value="1"/>
</dbReference>
<reference evidence="1" key="1">
    <citation type="submission" date="2022-09" db="EMBL/GenBank/DDBJ databases">
        <title>Fusarium specimens isolated from Avocado Roots.</title>
        <authorList>
            <person name="Stajich J."/>
            <person name="Roper C."/>
            <person name="Heimlech-Rivalta G."/>
        </authorList>
    </citation>
    <scope>NUCLEOTIDE SEQUENCE</scope>
    <source>
        <strain evidence="1">CF00136</strain>
    </source>
</reference>
<proteinExistence type="predicted"/>
<dbReference type="InterPro" id="IPR053187">
    <property type="entry name" value="Notoamide_regulator"/>
</dbReference>
<dbReference type="EMBL" id="JAOQAZ010000010">
    <property type="protein sequence ID" value="KAJ4263497.1"/>
    <property type="molecule type" value="Genomic_DNA"/>
</dbReference>
<sequence>MFRAEGSADDLVTLAAINIFSLSCFFHGNDQLAKELLNSGRQMGKRLGLYGLPLDHPTALAFRQLPDDSIRMAAHVAWSTFNWLTIHVLYYHDESIALPPALPIPGDDRRGGSIECTWPEHPLPEYMGHSFTKLCEFFTIVQEVAVVYNATDGVPILHRVPLAFAEAKYQKVLAWADSLDKDMAWDQNSNEHVMLFQEAKKLMAEVSGQGQHHELSQVGISTTLIVDYDLAMTNRDEAAVKAVAQKFEEVALFDEFAVYK</sequence>